<keyword evidence="5" id="KW-1185">Reference proteome</keyword>
<evidence type="ECO:0000256" key="1">
    <source>
        <dbReference type="ARBA" id="ARBA00023125"/>
    </source>
</evidence>
<dbReference type="RefSeq" id="WP_379315827.1">
    <property type="nucleotide sequence ID" value="NZ_JBHTLM010000001.1"/>
</dbReference>
<keyword evidence="1 2" id="KW-0238">DNA-binding</keyword>
<feature type="DNA-binding region" description="H-T-H motif" evidence="2">
    <location>
        <begin position="34"/>
        <end position="53"/>
    </location>
</feature>
<protein>
    <submittedName>
        <fullName evidence="4">TetR/AcrR family transcriptional regulator</fullName>
    </submittedName>
</protein>
<dbReference type="InterPro" id="IPR023772">
    <property type="entry name" value="DNA-bd_HTH_TetR-type_CS"/>
</dbReference>
<dbReference type="EMBL" id="JBHTLM010000001">
    <property type="protein sequence ID" value="MFD1174950.1"/>
    <property type="molecule type" value="Genomic_DNA"/>
</dbReference>
<dbReference type="InterPro" id="IPR009057">
    <property type="entry name" value="Homeodomain-like_sf"/>
</dbReference>
<dbReference type="PANTHER" id="PTHR43479">
    <property type="entry name" value="ACREF/ENVCD OPERON REPRESSOR-RELATED"/>
    <property type="match status" value="1"/>
</dbReference>
<dbReference type="Proteomes" id="UP001597262">
    <property type="component" value="Unassembled WGS sequence"/>
</dbReference>
<dbReference type="PROSITE" id="PS50977">
    <property type="entry name" value="HTH_TETR_2"/>
    <property type="match status" value="1"/>
</dbReference>
<comment type="caution">
    <text evidence="4">The sequence shown here is derived from an EMBL/GenBank/DDBJ whole genome shotgun (WGS) entry which is preliminary data.</text>
</comment>
<proteinExistence type="predicted"/>
<dbReference type="Gene3D" id="1.10.357.10">
    <property type="entry name" value="Tetracycline Repressor, domain 2"/>
    <property type="match status" value="1"/>
</dbReference>
<dbReference type="SUPFAM" id="SSF48498">
    <property type="entry name" value="Tetracyclin repressor-like, C-terminal domain"/>
    <property type="match status" value="1"/>
</dbReference>
<dbReference type="PANTHER" id="PTHR43479:SF11">
    <property type="entry name" value="ACREF_ENVCD OPERON REPRESSOR-RELATED"/>
    <property type="match status" value="1"/>
</dbReference>
<evidence type="ECO:0000256" key="2">
    <source>
        <dbReference type="PROSITE-ProRule" id="PRU00335"/>
    </source>
</evidence>
<gene>
    <name evidence="4" type="ORF">ACFQ3W_01335</name>
</gene>
<evidence type="ECO:0000259" key="3">
    <source>
        <dbReference type="PROSITE" id="PS50977"/>
    </source>
</evidence>
<evidence type="ECO:0000313" key="5">
    <source>
        <dbReference type="Proteomes" id="UP001597262"/>
    </source>
</evidence>
<organism evidence="4 5">
    <name type="scientific">Paenibacillus puldeungensis</name>
    <dbReference type="NCBI Taxonomy" id="696536"/>
    <lineage>
        <taxon>Bacteria</taxon>
        <taxon>Bacillati</taxon>
        <taxon>Bacillota</taxon>
        <taxon>Bacilli</taxon>
        <taxon>Bacillales</taxon>
        <taxon>Paenibacillaceae</taxon>
        <taxon>Paenibacillus</taxon>
    </lineage>
</organism>
<evidence type="ECO:0000313" key="4">
    <source>
        <dbReference type="EMBL" id="MFD1174950.1"/>
    </source>
</evidence>
<dbReference type="PRINTS" id="PR00455">
    <property type="entry name" value="HTHTETR"/>
</dbReference>
<accession>A0ABW3RTB4</accession>
<feature type="domain" description="HTH tetR-type" evidence="3">
    <location>
        <begin position="11"/>
        <end position="71"/>
    </location>
</feature>
<dbReference type="InterPro" id="IPR050624">
    <property type="entry name" value="HTH-type_Tx_Regulator"/>
</dbReference>
<sequence length="194" mass="22550">MTLKKREQQSLLTKEKILRNSIELISTYGYNDVTVSQICKVSQVAKGSFYTHFSSKSDIAIEILKDINVQLFSDLNVKPDEPAEQQLRIYAEHYFKTVLHCGPAMSREIFRIIYTVQFTSKQVHSDLHNSYIEDCIRLGQEQGTFRSDLDAGKIGFYWSDGNLGLVRLWINDVENYDLMKEGMEFFDFILRALR</sequence>
<dbReference type="InterPro" id="IPR001647">
    <property type="entry name" value="HTH_TetR"/>
</dbReference>
<name>A0ABW3RTB4_9BACL</name>
<dbReference type="InterPro" id="IPR036271">
    <property type="entry name" value="Tet_transcr_reg_TetR-rel_C_sf"/>
</dbReference>
<dbReference type="Pfam" id="PF00440">
    <property type="entry name" value="TetR_N"/>
    <property type="match status" value="1"/>
</dbReference>
<dbReference type="SUPFAM" id="SSF46689">
    <property type="entry name" value="Homeodomain-like"/>
    <property type="match status" value="1"/>
</dbReference>
<dbReference type="PROSITE" id="PS01081">
    <property type="entry name" value="HTH_TETR_1"/>
    <property type="match status" value="1"/>
</dbReference>
<reference evidence="5" key="1">
    <citation type="journal article" date="2019" name="Int. J. Syst. Evol. Microbiol.">
        <title>The Global Catalogue of Microorganisms (GCM) 10K type strain sequencing project: providing services to taxonomists for standard genome sequencing and annotation.</title>
        <authorList>
            <consortium name="The Broad Institute Genomics Platform"/>
            <consortium name="The Broad Institute Genome Sequencing Center for Infectious Disease"/>
            <person name="Wu L."/>
            <person name="Ma J."/>
        </authorList>
    </citation>
    <scope>NUCLEOTIDE SEQUENCE [LARGE SCALE GENOMIC DNA]</scope>
    <source>
        <strain evidence="5">CCUG 59189</strain>
    </source>
</reference>